<organism evidence="1 2">
    <name type="scientific">Eretmocerus hayati</name>
    <dbReference type="NCBI Taxonomy" id="131215"/>
    <lineage>
        <taxon>Eukaryota</taxon>
        <taxon>Metazoa</taxon>
        <taxon>Ecdysozoa</taxon>
        <taxon>Arthropoda</taxon>
        <taxon>Hexapoda</taxon>
        <taxon>Insecta</taxon>
        <taxon>Pterygota</taxon>
        <taxon>Neoptera</taxon>
        <taxon>Endopterygota</taxon>
        <taxon>Hymenoptera</taxon>
        <taxon>Apocrita</taxon>
        <taxon>Proctotrupomorpha</taxon>
        <taxon>Chalcidoidea</taxon>
        <taxon>Aphelinidae</taxon>
        <taxon>Aphelininae</taxon>
        <taxon>Eretmocerus</taxon>
    </lineage>
</organism>
<proteinExistence type="predicted"/>
<name>A0ACC2P3H3_9HYME</name>
<dbReference type="EMBL" id="CM056742">
    <property type="protein sequence ID" value="KAJ8677366.1"/>
    <property type="molecule type" value="Genomic_DNA"/>
</dbReference>
<keyword evidence="2" id="KW-1185">Reference proteome</keyword>
<evidence type="ECO:0000313" key="1">
    <source>
        <dbReference type="EMBL" id="KAJ8677366.1"/>
    </source>
</evidence>
<sequence length="545" mass="60036">MDVETAEKEADEMESEESEEDRGRRIDDKVSRVREELFGCLFAESTKIGKAECREIISKFAKMEELLNEGRRHAAMLEGRLDESRRERLHLRNSLAAQTIIERNMREEACMSGENKSTQAKRGTVTPGQAQAPAPPPPPPAPVTQGNKTKNRGAPAPRPPSAPSYALVLKQTDGVSDQDALSRVKKCVLENKNVSVRGMRVARSGGVVLELASDLEKKKVRMSGMFMSEGMNVLEARAPRPQLIIFDISNELLGDGLAEEIRGRNFPEMAPETFRDQVRNGGTDDGMDVETAEKEAVEMESEESKEDRGRRIDEKVSRVREELFGCLLAEHSKLGKAECREIISKFAKMEELLNGERRHTAMLEGRLDESRRERLHLRNSLAAQTIIERNMREEACKTGEIKGIQAHQGAVTPGQAQVPAPPPPPPAPVTQGGKTKNRGAPAPRPPSAPSYALVLKQAAGVSDQDALARVEKCVLENKNVSVRGMRMSRSGGVVLELASDLEKKKVRKSGMFMSEGVGNVWNMGMVLMNARRKKDYVGGVEGPGT</sequence>
<evidence type="ECO:0000313" key="2">
    <source>
        <dbReference type="Proteomes" id="UP001239111"/>
    </source>
</evidence>
<gene>
    <name evidence="1" type="ORF">QAD02_013153</name>
</gene>
<reference evidence="1" key="1">
    <citation type="submission" date="2023-04" db="EMBL/GenBank/DDBJ databases">
        <title>A chromosome-level genome assembly of the parasitoid wasp Eretmocerus hayati.</title>
        <authorList>
            <person name="Zhong Y."/>
            <person name="Liu S."/>
            <person name="Liu Y."/>
        </authorList>
    </citation>
    <scope>NUCLEOTIDE SEQUENCE</scope>
    <source>
        <strain evidence="1">ZJU_SS_LIU_2023</strain>
    </source>
</reference>
<accession>A0ACC2P3H3</accession>
<comment type="caution">
    <text evidence="1">The sequence shown here is derived from an EMBL/GenBank/DDBJ whole genome shotgun (WGS) entry which is preliminary data.</text>
</comment>
<dbReference type="Proteomes" id="UP001239111">
    <property type="component" value="Chromosome 2"/>
</dbReference>
<protein>
    <submittedName>
        <fullName evidence="1">Uncharacterized protein</fullName>
    </submittedName>
</protein>